<feature type="domain" description="DZANK-type" evidence="3">
    <location>
        <begin position="4"/>
        <end position="57"/>
    </location>
</feature>
<dbReference type="RefSeq" id="WP_136012542.1">
    <property type="nucleotide sequence ID" value="NZ_SRYE01000003.1"/>
</dbReference>
<organism evidence="4 5">
    <name type="scientific">Muricaecibacterium torontonense</name>
    <dbReference type="NCBI Taxonomy" id="3032871"/>
    <lineage>
        <taxon>Bacteria</taxon>
        <taxon>Bacillati</taxon>
        <taxon>Actinomycetota</taxon>
        <taxon>Coriobacteriia</taxon>
        <taxon>Coriobacteriales</taxon>
        <taxon>Atopobiaceae</taxon>
        <taxon>Muricaecibacterium</taxon>
    </lineage>
</organism>
<dbReference type="Proteomes" id="UP000310263">
    <property type="component" value="Unassembled WGS sequence"/>
</dbReference>
<comment type="caution">
    <text evidence="4">The sequence shown here is derived from an EMBL/GenBank/DDBJ whole genome shotgun (WGS) entry which is preliminary data.</text>
</comment>
<dbReference type="EMBL" id="SRYE01000003">
    <property type="protein sequence ID" value="TGY62059.1"/>
    <property type="molecule type" value="Genomic_DNA"/>
</dbReference>
<keyword evidence="2" id="KW-0472">Membrane</keyword>
<accession>A0A4S2EZS0</accession>
<sequence>MKQCPHCHALVSDAACVCPACHAELDLTAALPRLTGSYCPSCGALVPEGADTCPKCGMWVGKREPMRVPTNIPLTDPLPGDRQVNAAPAPDETNQLPRIESAVPSEHDLRDPYLRERPIRMRTVIVAAIACLAIVGGAILLITHPWNPGADLGAATQPADTSKAGFPGAIDSLTGQDTKGPTGEVKSGDETSHDILQEAYENLGAYAKQLDDSVTALESRGFSGTSEERSEGFSNASTLGVEISNTINKIQEVDTTSGSYQDSKDELLKMANWLRNRSDAVTTAWKQAAQSENPQSVREQALSSIRGEAASWSTMFESAYANFSLPEPAAQANS</sequence>
<evidence type="ECO:0000313" key="5">
    <source>
        <dbReference type="Proteomes" id="UP000310263"/>
    </source>
</evidence>
<keyword evidence="5" id="KW-1185">Reference proteome</keyword>
<dbReference type="AlphaFoldDB" id="A0A4S2EZS0"/>
<gene>
    <name evidence="4" type="ORF">E5334_05120</name>
</gene>
<reference evidence="4 5" key="1">
    <citation type="submission" date="2019-04" db="EMBL/GenBank/DDBJ databases">
        <title>Microbes associate with the intestines of laboratory mice.</title>
        <authorList>
            <person name="Navarre W."/>
            <person name="Wong E."/>
            <person name="Huang K."/>
            <person name="Tropini C."/>
            <person name="Ng K."/>
            <person name="Yu B."/>
        </authorList>
    </citation>
    <scope>NUCLEOTIDE SEQUENCE [LARGE SCALE GENOMIC DNA]</scope>
    <source>
        <strain evidence="4 5">NM07_P-09</strain>
    </source>
</reference>
<dbReference type="Pfam" id="PF12773">
    <property type="entry name" value="DZR"/>
    <property type="match status" value="1"/>
</dbReference>
<keyword evidence="2" id="KW-1133">Transmembrane helix</keyword>
<evidence type="ECO:0000313" key="4">
    <source>
        <dbReference type="EMBL" id="TGY62059.1"/>
    </source>
</evidence>
<dbReference type="InterPro" id="IPR025874">
    <property type="entry name" value="DZR"/>
</dbReference>
<keyword evidence="2" id="KW-0812">Transmembrane</keyword>
<evidence type="ECO:0000256" key="1">
    <source>
        <dbReference type="SAM" id="MobiDB-lite"/>
    </source>
</evidence>
<name>A0A4S2EZS0_9ACTN</name>
<evidence type="ECO:0000259" key="3">
    <source>
        <dbReference type="Pfam" id="PF12773"/>
    </source>
</evidence>
<feature type="transmembrane region" description="Helical" evidence="2">
    <location>
        <begin position="124"/>
        <end position="146"/>
    </location>
</feature>
<proteinExistence type="predicted"/>
<protein>
    <submittedName>
        <fullName evidence="4">Zinc-ribbon domain-containing protein</fullName>
    </submittedName>
</protein>
<dbReference type="OrthoDB" id="3186198at2"/>
<evidence type="ECO:0000256" key="2">
    <source>
        <dbReference type="SAM" id="Phobius"/>
    </source>
</evidence>
<feature type="region of interest" description="Disordered" evidence="1">
    <location>
        <begin position="153"/>
        <end position="191"/>
    </location>
</feature>